<organism evidence="2 3">
    <name type="scientific">Pochonia chlamydosporia 170</name>
    <dbReference type="NCBI Taxonomy" id="1380566"/>
    <lineage>
        <taxon>Eukaryota</taxon>
        <taxon>Fungi</taxon>
        <taxon>Dikarya</taxon>
        <taxon>Ascomycota</taxon>
        <taxon>Pezizomycotina</taxon>
        <taxon>Sordariomycetes</taxon>
        <taxon>Hypocreomycetidae</taxon>
        <taxon>Hypocreales</taxon>
        <taxon>Clavicipitaceae</taxon>
        <taxon>Pochonia</taxon>
    </lineage>
</organism>
<dbReference type="KEGG" id="pchm:VFPPC_12369"/>
<dbReference type="EMBL" id="LSBJ02000012">
    <property type="protein sequence ID" value="OAQ57411.1"/>
    <property type="molecule type" value="Genomic_DNA"/>
</dbReference>
<dbReference type="AlphaFoldDB" id="A0A179EW54"/>
<feature type="chain" id="PRO_5008100969" evidence="1">
    <location>
        <begin position="20"/>
        <end position="121"/>
    </location>
</feature>
<feature type="signal peptide" evidence="1">
    <location>
        <begin position="1"/>
        <end position="19"/>
    </location>
</feature>
<gene>
    <name evidence="2" type="ORF">VFPPC_12369</name>
</gene>
<keyword evidence="3" id="KW-1185">Reference proteome</keyword>
<proteinExistence type="predicted"/>
<dbReference type="RefSeq" id="XP_018135742.1">
    <property type="nucleotide sequence ID" value="XM_018290274.1"/>
</dbReference>
<dbReference type="Proteomes" id="UP000078397">
    <property type="component" value="Unassembled WGS sequence"/>
</dbReference>
<sequence>MRFAALATLAFAALGGATAAPEEHQEEARAPFSAIVCSQTNFNGNCQTIPDKDLPCCVNIRPGIRENVRSVRVDSPQEYCILYEYVTCACPFADPFQGRALMMPLQVARTAGVLSVESTPP</sequence>
<keyword evidence="1" id="KW-0732">Signal</keyword>
<evidence type="ECO:0000256" key="1">
    <source>
        <dbReference type="SAM" id="SignalP"/>
    </source>
</evidence>
<protein>
    <submittedName>
        <fullName evidence="2">Uncharacterized protein</fullName>
    </submittedName>
</protein>
<dbReference type="GeneID" id="28854268"/>
<evidence type="ECO:0000313" key="2">
    <source>
        <dbReference type="EMBL" id="OAQ57411.1"/>
    </source>
</evidence>
<name>A0A179EW54_METCM</name>
<accession>A0A179EW54</accession>
<evidence type="ECO:0000313" key="3">
    <source>
        <dbReference type="Proteomes" id="UP000078397"/>
    </source>
</evidence>
<comment type="caution">
    <text evidence="2">The sequence shown here is derived from an EMBL/GenBank/DDBJ whole genome shotgun (WGS) entry which is preliminary data.</text>
</comment>
<reference evidence="2 3" key="1">
    <citation type="journal article" date="2016" name="PLoS Pathog.">
        <title>Biosynthesis of antibiotic leucinostatins in bio-control fungus Purpureocillium lilacinum and their inhibition on phytophthora revealed by genome mining.</title>
        <authorList>
            <person name="Wang G."/>
            <person name="Liu Z."/>
            <person name="Lin R."/>
            <person name="Li E."/>
            <person name="Mao Z."/>
            <person name="Ling J."/>
            <person name="Yang Y."/>
            <person name="Yin W.B."/>
            <person name="Xie B."/>
        </authorList>
    </citation>
    <scope>NUCLEOTIDE SEQUENCE [LARGE SCALE GENOMIC DNA]</scope>
    <source>
        <strain evidence="2">170</strain>
    </source>
</reference>